<feature type="chain" id="PRO_5024835176" description="Secreted protein" evidence="1">
    <location>
        <begin position="35"/>
        <end position="125"/>
    </location>
</feature>
<evidence type="ECO:0000313" key="2">
    <source>
        <dbReference type="EMBL" id="MPY30195.1"/>
    </source>
</evidence>
<feature type="signal peptide" evidence="1">
    <location>
        <begin position="1"/>
        <end position="34"/>
    </location>
</feature>
<dbReference type="Proteomes" id="UP000325849">
    <property type="component" value="Unassembled WGS sequence"/>
</dbReference>
<proteinExistence type="predicted"/>
<evidence type="ECO:0000313" key="3">
    <source>
        <dbReference type="Proteomes" id="UP000325849"/>
    </source>
</evidence>
<dbReference type="AlphaFoldDB" id="A0A5N8V889"/>
<sequence length="125" mass="13586">MRFLKNARQVAVSAAAVCVAATSLLAVTAPSASASTIQNQWVQLCAQGDYPVVLQFPYRGMESTIVSPGQCNWWNWPSIGTWEPVNVIDVRSHKTVGTAWYKGDVSGLGIGAEGWEGSSQWIQTW</sequence>
<dbReference type="OrthoDB" id="3688289at2"/>
<keyword evidence="1" id="KW-0732">Signal</keyword>
<protein>
    <recommendedName>
        <fullName evidence="4">Secreted protein</fullName>
    </recommendedName>
</protein>
<accession>A0A5N8V889</accession>
<keyword evidence="3" id="KW-1185">Reference proteome</keyword>
<evidence type="ECO:0008006" key="4">
    <source>
        <dbReference type="Google" id="ProtNLM"/>
    </source>
</evidence>
<gene>
    <name evidence="2" type="ORF">FNH09_02370</name>
</gene>
<dbReference type="EMBL" id="VJZD01000005">
    <property type="protein sequence ID" value="MPY30195.1"/>
    <property type="molecule type" value="Genomic_DNA"/>
</dbReference>
<reference evidence="2 3" key="1">
    <citation type="submission" date="2019-07" db="EMBL/GenBank/DDBJ databases">
        <title>New species of Amycolatopsis and Streptomyces.</title>
        <authorList>
            <person name="Duangmal K."/>
            <person name="Teo W.F.A."/>
            <person name="Lipun K."/>
        </authorList>
    </citation>
    <scope>NUCLEOTIDE SEQUENCE [LARGE SCALE GENOMIC DNA]</scope>
    <source>
        <strain evidence="2 3">NBRC 109810</strain>
    </source>
</reference>
<evidence type="ECO:0000256" key="1">
    <source>
        <dbReference type="SAM" id="SignalP"/>
    </source>
</evidence>
<name>A0A5N8V889_9ACTN</name>
<dbReference type="RefSeq" id="WP_152884583.1">
    <property type="nucleotide sequence ID" value="NZ_VJZD01000005.1"/>
</dbReference>
<organism evidence="2 3">
    <name type="scientific">Streptomyces adustus</name>
    <dbReference type="NCBI Taxonomy" id="1609272"/>
    <lineage>
        <taxon>Bacteria</taxon>
        <taxon>Bacillati</taxon>
        <taxon>Actinomycetota</taxon>
        <taxon>Actinomycetes</taxon>
        <taxon>Kitasatosporales</taxon>
        <taxon>Streptomycetaceae</taxon>
        <taxon>Streptomyces</taxon>
    </lineage>
</organism>
<comment type="caution">
    <text evidence="2">The sequence shown here is derived from an EMBL/GenBank/DDBJ whole genome shotgun (WGS) entry which is preliminary data.</text>
</comment>